<proteinExistence type="predicted"/>
<accession>W4H1D6</accession>
<feature type="coiled-coil region" evidence="1">
    <location>
        <begin position="276"/>
        <end position="350"/>
    </location>
</feature>
<dbReference type="OrthoDB" id="76478at2759"/>
<feature type="region of interest" description="Disordered" evidence="2">
    <location>
        <begin position="16"/>
        <end position="35"/>
    </location>
</feature>
<name>W4H1D6_APHAT</name>
<gene>
    <name evidence="3" type="ORF">H257_02862</name>
</gene>
<dbReference type="RefSeq" id="XP_009824986.1">
    <property type="nucleotide sequence ID" value="XM_009826684.1"/>
</dbReference>
<organism evidence="3">
    <name type="scientific">Aphanomyces astaci</name>
    <name type="common">Crayfish plague agent</name>
    <dbReference type="NCBI Taxonomy" id="112090"/>
    <lineage>
        <taxon>Eukaryota</taxon>
        <taxon>Sar</taxon>
        <taxon>Stramenopiles</taxon>
        <taxon>Oomycota</taxon>
        <taxon>Saprolegniomycetes</taxon>
        <taxon>Saprolegniales</taxon>
        <taxon>Verrucalvaceae</taxon>
        <taxon>Aphanomyces</taxon>
    </lineage>
</organism>
<evidence type="ECO:0000256" key="1">
    <source>
        <dbReference type="SAM" id="Coils"/>
    </source>
</evidence>
<dbReference type="GeneID" id="20804858"/>
<feature type="compositionally biased region" description="Low complexity" evidence="2">
    <location>
        <begin position="596"/>
        <end position="617"/>
    </location>
</feature>
<evidence type="ECO:0000256" key="2">
    <source>
        <dbReference type="SAM" id="MobiDB-lite"/>
    </source>
</evidence>
<feature type="region of interest" description="Disordered" evidence="2">
    <location>
        <begin position="533"/>
        <end position="620"/>
    </location>
</feature>
<keyword evidence="1" id="KW-0175">Coiled coil</keyword>
<dbReference type="VEuPathDB" id="FungiDB:H257_02862"/>
<reference evidence="3" key="1">
    <citation type="submission" date="2013-12" db="EMBL/GenBank/DDBJ databases">
        <title>The Genome Sequence of Aphanomyces astaci APO3.</title>
        <authorList>
            <consortium name="The Broad Institute Genomics Platform"/>
            <person name="Russ C."/>
            <person name="Tyler B."/>
            <person name="van West P."/>
            <person name="Dieguez-Uribeondo J."/>
            <person name="Young S.K."/>
            <person name="Zeng Q."/>
            <person name="Gargeya S."/>
            <person name="Fitzgerald M."/>
            <person name="Abouelleil A."/>
            <person name="Alvarado L."/>
            <person name="Chapman S.B."/>
            <person name="Gainer-Dewar J."/>
            <person name="Goldberg J."/>
            <person name="Griggs A."/>
            <person name="Gujja S."/>
            <person name="Hansen M."/>
            <person name="Howarth C."/>
            <person name="Imamovic A."/>
            <person name="Ireland A."/>
            <person name="Larimer J."/>
            <person name="McCowan C."/>
            <person name="Murphy C."/>
            <person name="Pearson M."/>
            <person name="Poon T.W."/>
            <person name="Priest M."/>
            <person name="Roberts A."/>
            <person name="Saif S."/>
            <person name="Shea T."/>
            <person name="Sykes S."/>
            <person name="Wortman J."/>
            <person name="Nusbaum C."/>
            <person name="Birren B."/>
        </authorList>
    </citation>
    <scope>NUCLEOTIDE SEQUENCE [LARGE SCALE GENOMIC DNA]</scope>
    <source>
        <strain evidence="3">APO3</strain>
    </source>
</reference>
<sequence length="636" mass="69630">MDIGATQELTRLLLLEGDPPSKSDERVVCPTPSTPPTNNVVSVEFVTRLAQRLSASQDRIAKLGRIEKAIADFHGEVVALVGHLDSSSADDKATAVAPPSITTDGDTLALVHSLRMYMRMQLAFRDDYEATLKASLKTVSSAKHKDELSAKAHVAQLTLERDALLVHNQTLSKQMDETEAMKALVTVQSMQALEQSRAATEHVLHQLADVRVELKTALDTGRWQAAQLDDKEQANGLLTQKIESLMRNTHGGGGDQQSKGRVEGGGAAVGGNMKGVSSLDADMRQANLKISHLEAENHANRDQIKDLKAKLQGYLGSAHAVAFTQAQKDATRFKERVKDVEGKLAAAEAVVMKTRGQLAEKGTRLQALQAEYDKIFTALQRESDKKQAATSTPESVSADEASRLANDNQYVTGFYRTKLEHQAAEILGLRKQIKKMLTLQHQTYFDHSLHKKEHLRLLTRYAELKRLDDKNSTSPIIASPTNNQSMRHRHAVSTPSLHSGDGEARKVDRKQLVRRNQFLERFFREHCGDGDALDNHPMARSPPQSKLKHRATTTSTTSTPIIPTPPSTALQSVVTTTTIPVPMTGTPPFTPPPRLNTPTTKPKPSKRPASAAVAKPKQVGDPRQSFVVGALVAKDI</sequence>
<evidence type="ECO:0000313" key="3">
    <source>
        <dbReference type="EMBL" id="ETV84968.1"/>
    </source>
</evidence>
<protein>
    <submittedName>
        <fullName evidence="3">Uncharacterized protein</fullName>
    </submittedName>
</protein>
<feature type="compositionally biased region" description="Low complexity" evidence="2">
    <location>
        <begin position="552"/>
        <end position="561"/>
    </location>
</feature>
<dbReference type="AlphaFoldDB" id="W4H1D6"/>
<dbReference type="Gene3D" id="1.10.287.1490">
    <property type="match status" value="1"/>
</dbReference>
<feature type="compositionally biased region" description="Polar residues" evidence="2">
    <location>
        <begin position="472"/>
        <end position="485"/>
    </location>
</feature>
<feature type="compositionally biased region" description="Low complexity" evidence="2">
    <location>
        <begin position="573"/>
        <end position="587"/>
    </location>
</feature>
<dbReference type="EMBL" id="KI913118">
    <property type="protein sequence ID" value="ETV84968.1"/>
    <property type="molecule type" value="Genomic_DNA"/>
</dbReference>
<feature type="region of interest" description="Disordered" evidence="2">
    <location>
        <begin position="472"/>
        <end position="505"/>
    </location>
</feature>